<feature type="signal peptide" evidence="6">
    <location>
        <begin position="1"/>
        <end position="23"/>
    </location>
</feature>
<feature type="transmembrane region" description="Helical" evidence="5">
    <location>
        <begin position="155"/>
        <end position="176"/>
    </location>
</feature>
<evidence type="ECO:0000256" key="2">
    <source>
        <dbReference type="ARBA" id="ARBA00022692"/>
    </source>
</evidence>
<dbReference type="GO" id="GO:0016020">
    <property type="term" value="C:membrane"/>
    <property type="evidence" value="ECO:0007669"/>
    <property type="project" value="UniProtKB-SubCell"/>
</dbReference>
<evidence type="ECO:0000313" key="7">
    <source>
        <dbReference type="EMBL" id="EJU06172.1"/>
    </source>
</evidence>
<feature type="transmembrane region" description="Helical" evidence="5">
    <location>
        <begin position="51"/>
        <end position="75"/>
    </location>
</feature>
<evidence type="ECO:0000256" key="6">
    <source>
        <dbReference type="SAM" id="SignalP"/>
    </source>
</evidence>
<accession>M5GFD4</accession>
<feature type="transmembrane region" description="Helical" evidence="5">
    <location>
        <begin position="196"/>
        <end position="215"/>
    </location>
</feature>
<dbReference type="STRING" id="1858805.M5GFD4"/>
<evidence type="ECO:0000256" key="1">
    <source>
        <dbReference type="ARBA" id="ARBA00004141"/>
    </source>
</evidence>
<name>M5GFD4_DACPD</name>
<dbReference type="GeneID" id="63689628"/>
<sequence length="317" mass="35840">MLLRGCLNRWIITLSCLFTIVSATSHPGPYIPEPNPFADPANDPYNPFRYIPNNTVTGVSLGLYLLTGLTLTFYAWRWGARWMTVLIVGTYTFSIGLTMRFALANDPHNETFYIIEYLFVVLSPCAFIAADYVLLSQLATWLGAGEHLVISPNRVTLVFVLSDVTTFCVQAAGGGLSTSRNLATLLKGSHVFVGGLAAQLLSFFLFTMMYLRFLYRLRKYMPHLWLSTRWYKGWRLLTNFLLVSCVGILIRSFYRTIELSEGFTGYLAIHEVYFYALDTYPLYIAITVYVILWPGWVLTEDARMKLSPDGEVRSGGG</sequence>
<dbReference type="InterPro" id="IPR007568">
    <property type="entry name" value="RTA1"/>
</dbReference>
<feature type="transmembrane region" description="Helical" evidence="5">
    <location>
        <begin position="236"/>
        <end position="254"/>
    </location>
</feature>
<dbReference type="EMBL" id="JH795855">
    <property type="protein sequence ID" value="EJU06172.1"/>
    <property type="molecule type" value="Genomic_DNA"/>
</dbReference>
<dbReference type="OMA" id="WPGRMIP"/>
<evidence type="ECO:0000256" key="5">
    <source>
        <dbReference type="SAM" id="Phobius"/>
    </source>
</evidence>
<evidence type="ECO:0000256" key="3">
    <source>
        <dbReference type="ARBA" id="ARBA00022989"/>
    </source>
</evidence>
<keyword evidence="3 5" id="KW-1133">Transmembrane helix</keyword>
<gene>
    <name evidence="7" type="ORF">DACRYDRAFT_44337</name>
</gene>
<proteinExistence type="predicted"/>
<dbReference type="RefSeq" id="XP_040633066.1">
    <property type="nucleotide sequence ID" value="XM_040774566.1"/>
</dbReference>
<feature type="transmembrane region" description="Helical" evidence="5">
    <location>
        <begin position="114"/>
        <end position="134"/>
    </location>
</feature>
<dbReference type="PANTHER" id="PTHR31465">
    <property type="entry name" value="PROTEIN RTA1-RELATED"/>
    <property type="match status" value="1"/>
</dbReference>
<feature type="transmembrane region" description="Helical" evidence="5">
    <location>
        <begin position="280"/>
        <end position="298"/>
    </location>
</feature>
<feature type="transmembrane region" description="Helical" evidence="5">
    <location>
        <begin position="82"/>
        <end position="102"/>
    </location>
</feature>
<evidence type="ECO:0000313" key="8">
    <source>
        <dbReference type="Proteomes" id="UP000030653"/>
    </source>
</evidence>
<feature type="chain" id="PRO_5004067677" evidence="6">
    <location>
        <begin position="24"/>
        <end position="317"/>
    </location>
</feature>
<keyword evidence="8" id="KW-1185">Reference proteome</keyword>
<dbReference type="HOGENOM" id="CLU_033465_3_3_1"/>
<dbReference type="Pfam" id="PF04479">
    <property type="entry name" value="RTA1"/>
    <property type="match status" value="1"/>
</dbReference>
<dbReference type="AlphaFoldDB" id="M5GFD4"/>
<dbReference type="Proteomes" id="UP000030653">
    <property type="component" value="Unassembled WGS sequence"/>
</dbReference>
<organism evidence="7 8">
    <name type="scientific">Dacryopinax primogenitus (strain DJM 731)</name>
    <name type="common">Brown rot fungus</name>
    <dbReference type="NCBI Taxonomy" id="1858805"/>
    <lineage>
        <taxon>Eukaryota</taxon>
        <taxon>Fungi</taxon>
        <taxon>Dikarya</taxon>
        <taxon>Basidiomycota</taxon>
        <taxon>Agaricomycotina</taxon>
        <taxon>Dacrymycetes</taxon>
        <taxon>Dacrymycetales</taxon>
        <taxon>Dacrymycetaceae</taxon>
        <taxon>Dacryopinax</taxon>
    </lineage>
</organism>
<dbReference type="OrthoDB" id="3358017at2759"/>
<keyword evidence="4 5" id="KW-0472">Membrane</keyword>
<protein>
    <submittedName>
        <fullName evidence="7">RTA1-domain-containing protein</fullName>
    </submittedName>
</protein>
<keyword evidence="2 5" id="KW-0812">Transmembrane</keyword>
<keyword evidence="6" id="KW-0732">Signal</keyword>
<evidence type="ECO:0000256" key="4">
    <source>
        <dbReference type="ARBA" id="ARBA00023136"/>
    </source>
</evidence>
<comment type="subcellular location">
    <subcellularLocation>
        <location evidence="1">Membrane</location>
        <topology evidence="1">Multi-pass membrane protein</topology>
    </subcellularLocation>
</comment>
<reference evidence="7 8" key="1">
    <citation type="journal article" date="2012" name="Science">
        <title>The Paleozoic origin of enzymatic lignin decomposition reconstructed from 31 fungal genomes.</title>
        <authorList>
            <person name="Floudas D."/>
            <person name="Binder M."/>
            <person name="Riley R."/>
            <person name="Barry K."/>
            <person name="Blanchette R.A."/>
            <person name="Henrissat B."/>
            <person name="Martinez A.T."/>
            <person name="Otillar R."/>
            <person name="Spatafora J.W."/>
            <person name="Yadav J.S."/>
            <person name="Aerts A."/>
            <person name="Benoit I."/>
            <person name="Boyd A."/>
            <person name="Carlson A."/>
            <person name="Copeland A."/>
            <person name="Coutinho P.M."/>
            <person name="de Vries R.P."/>
            <person name="Ferreira P."/>
            <person name="Findley K."/>
            <person name="Foster B."/>
            <person name="Gaskell J."/>
            <person name="Glotzer D."/>
            <person name="Gorecki P."/>
            <person name="Heitman J."/>
            <person name="Hesse C."/>
            <person name="Hori C."/>
            <person name="Igarashi K."/>
            <person name="Jurgens J.A."/>
            <person name="Kallen N."/>
            <person name="Kersten P."/>
            <person name="Kohler A."/>
            <person name="Kuees U."/>
            <person name="Kumar T.K.A."/>
            <person name="Kuo A."/>
            <person name="LaButti K."/>
            <person name="Larrondo L.F."/>
            <person name="Lindquist E."/>
            <person name="Ling A."/>
            <person name="Lombard V."/>
            <person name="Lucas S."/>
            <person name="Lundell T."/>
            <person name="Martin R."/>
            <person name="McLaughlin D.J."/>
            <person name="Morgenstern I."/>
            <person name="Morin E."/>
            <person name="Murat C."/>
            <person name="Nagy L.G."/>
            <person name="Nolan M."/>
            <person name="Ohm R.A."/>
            <person name="Patyshakuliyeva A."/>
            <person name="Rokas A."/>
            <person name="Ruiz-Duenas F.J."/>
            <person name="Sabat G."/>
            <person name="Salamov A."/>
            <person name="Samejima M."/>
            <person name="Schmutz J."/>
            <person name="Slot J.C."/>
            <person name="St John F."/>
            <person name="Stenlid J."/>
            <person name="Sun H."/>
            <person name="Sun S."/>
            <person name="Syed K."/>
            <person name="Tsang A."/>
            <person name="Wiebenga A."/>
            <person name="Young D."/>
            <person name="Pisabarro A."/>
            <person name="Eastwood D.C."/>
            <person name="Martin F."/>
            <person name="Cullen D."/>
            <person name="Grigoriev I.V."/>
            <person name="Hibbett D.S."/>
        </authorList>
    </citation>
    <scope>NUCLEOTIDE SEQUENCE [LARGE SCALE GENOMIC DNA]</scope>
    <source>
        <strain evidence="7 8">DJM-731 SS1</strain>
    </source>
</reference>
<dbReference type="PANTHER" id="PTHR31465:SF1">
    <property type="entry name" value="PROTEIN RTA1-RELATED"/>
    <property type="match status" value="1"/>
</dbReference>